<dbReference type="Pfam" id="PF18291">
    <property type="entry name" value="HU-HIG"/>
    <property type="match status" value="1"/>
</dbReference>
<dbReference type="InterPro" id="IPR005902">
    <property type="entry name" value="HU_DNA-bd_put"/>
</dbReference>
<feature type="region of interest" description="Disordered" evidence="2">
    <location>
        <begin position="128"/>
        <end position="150"/>
    </location>
</feature>
<dbReference type="Gene3D" id="4.10.520.10">
    <property type="entry name" value="IHF-like DNA-binding proteins"/>
    <property type="match status" value="1"/>
</dbReference>
<keyword evidence="5" id="KW-1185">Reference proteome</keyword>
<protein>
    <recommendedName>
        <fullName evidence="3">HU domain-containing protein</fullName>
    </recommendedName>
</protein>
<evidence type="ECO:0000313" key="4">
    <source>
        <dbReference type="EMBL" id="KKB60381.1"/>
    </source>
</evidence>
<dbReference type="GO" id="GO:0003677">
    <property type="term" value="F:DNA binding"/>
    <property type="evidence" value="ECO:0007669"/>
    <property type="project" value="UniProtKB-KW"/>
</dbReference>
<evidence type="ECO:0000259" key="3">
    <source>
        <dbReference type="Pfam" id="PF18291"/>
    </source>
</evidence>
<dbReference type="PATRIC" id="fig|1203610.3.peg.280"/>
<dbReference type="RefSeq" id="WP_028727668.1">
    <property type="nucleotide sequence ID" value="NZ_AUAE01000017.1"/>
</dbReference>
<dbReference type="SUPFAM" id="SSF47729">
    <property type="entry name" value="IHF-like DNA-binding proteins"/>
    <property type="match status" value="1"/>
</dbReference>
<feature type="compositionally biased region" description="Basic and acidic residues" evidence="2">
    <location>
        <begin position="134"/>
        <end position="150"/>
    </location>
</feature>
<dbReference type="EMBL" id="AQHW01000002">
    <property type="protein sequence ID" value="KKB60381.1"/>
    <property type="molecule type" value="Genomic_DNA"/>
</dbReference>
<comment type="caution">
    <text evidence="4">The sequence shown here is derived from an EMBL/GenBank/DDBJ whole genome shotgun (WGS) entry which is preliminary data.</text>
</comment>
<keyword evidence="1" id="KW-0238">DNA-binding</keyword>
<accession>A0A0F5JRF3</accession>
<organism evidence="4 5">
    <name type="scientific">Parabacteroides gordonii MS-1 = DSM 23371</name>
    <dbReference type="NCBI Taxonomy" id="1203610"/>
    <lineage>
        <taxon>Bacteria</taxon>
        <taxon>Pseudomonadati</taxon>
        <taxon>Bacteroidota</taxon>
        <taxon>Bacteroidia</taxon>
        <taxon>Bacteroidales</taxon>
        <taxon>Tannerellaceae</taxon>
        <taxon>Parabacteroides</taxon>
    </lineage>
</organism>
<evidence type="ECO:0000256" key="2">
    <source>
        <dbReference type="SAM" id="MobiDB-lite"/>
    </source>
</evidence>
<gene>
    <name evidence="4" type="ORF">HMPREF1536_00261</name>
</gene>
<proteinExistence type="predicted"/>
<feature type="domain" description="HU" evidence="3">
    <location>
        <begin position="1"/>
        <end position="127"/>
    </location>
</feature>
<dbReference type="InterPro" id="IPR010992">
    <property type="entry name" value="IHF-like_DNA-bd_dom_sf"/>
</dbReference>
<dbReference type="InterPro" id="IPR041607">
    <property type="entry name" value="HU-HIG"/>
</dbReference>
<dbReference type="NCBIfam" id="TIGR01201">
    <property type="entry name" value="HU_rel"/>
    <property type="match status" value="1"/>
</dbReference>
<dbReference type="AlphaFoldDB" id="A0A0F5JRF3"/>
<dbReference type="STRING" id="1203610.HMPREF1536_00261"/>
<reference evidence="4 5" key="1">
    <citation type="submission" date="2013-04" db="EMBL/GenBank/DDBJ databases">
        <title>The Genome Sequence of Parabacteroides gordonii DSM 23371.</title>
        <authorList>
            <consortium name="The Broad Institute Genomics Platform"/>
            <person name="Earl A."/>
            <person name="Ward D."/>
            <person name="Feldgarden M."/>
            <person name="Gevers D."/>
            <person name="Martens E."/>
            <person name="Sakamoto M."/>
            <person name="Benno Y."/>
            <person name="Suzuki N."/>
            <person name="Matsunaga N."/>
            <person name="Koshihara K."/>
            <person name="Seki M."/>
            <person name="Komiya H."/>
            <person name="Walker B."/>
            <person name="Young S."/>
            <person name="Zeng Q."/>
            <person name="Gargeya S."/>
            <person name="Fitzgerald M."/>
            <person name="Haas B."/>
            <person name="Abouelleil A."/>
            <person name="Allen A.W."/>
            <person name="Alvarado L."/>
            <person name="Arachchi H.M."/>
            <person name="Berlin A.M."/>
            <person name="Chapman S.B."/>
            <person name="Gainer-Dewar J."/>
            <person name="Goldberg J."/>
            <person name="Griggs A."/>
            <person name="Gujja S."/>
            <person name="Hansen M."/>
            <person name="Howarth C."/>
            <person name="Imamovic A."/>
            <person name="Ireland A."/>
            <person name="Larimer J."/>
            <person name="McCowan C."/>
            <person name="Murphy C."/>
            <person name="Pearson M."/>
            <person name="Poon T.W."/>
            <person name="Priest M."/>
            <person name="Roberts A."/>
            <person name="Saif S."/>
            <person name="Shea T."/>
            <person name="Sisk P."/>
            <person name="Sykes S."/>
            <person name="Wortman J."/>
            <person name="Nusbaum C."/>
            <person name="Birren B."/>
        </authorList>
    </citation>
    <scope>NUCLEOTIDE SEQUENCE [LARGE SCALE GENOMIC DNA]</scope>
    <source>
        <strain evidence="4 5">MS-1</strain>
    </source>
</reference>
<dbReference type="Proteomes" id="UP000033035">
    <property type="component" value="Unassembled WGS sequence"/>
</dbReference>
<evidence type="ECO:0000256" key="1">
    <source>
        <dbReference type="ARBA" id="ARBA00023125"/>
    </source>
</evidence>
<evidence type="ECO:0000313" key="5">
    <source>
        <dbReference type="Proteomes" id="UP000033035"/>
    </source>
</evidence>
<name>A0A0F5JRF3_9BACT</name>
<sequence>MSVRYKLVLRKDLSKDASEGAQKYFASVNSNGVMSYKQMCTSIAAYSTASPGDVHVVMDGLLFVLKEALLRGEVVQAGELGNFQINAGSGGTPTTEEFKATLIRKPRIVFRPSVALKEILDKVSFERISSGSTGKEETPGGGEDDRPVIE</sequence>
<dbReference type="HOGENOM" id="CLU_112331_4_1_10"/>